<dbReference type="InterPro" id="IPR023042">
    <property type="entry name" value="Peptidase_M17_leu_NH2_pept"/>
</dbReference>
<keyword evidence="6 8" id="KW-0378">Hydrolase</keyword>
<comment type="catalytic activity">
    <reaction evidence="2 8">
        <text>Release of an N-terminal amino acid, preferentially leucine, but not glutamic or aspartic acids.</text>
        <dbReference type="EC" id="3.4.11.10"/>
    </reaction>
</comment>
<dbReference type="SUPFAM" id="SSF53187">
    <property type="entry name" value="Zn-dependent exopeptidases"/>
    <property type="match status" value="1"/>
</dbReference>
<dbReference type="CDD" id="cd00433">
    <property type="entry name" value="Peptidase_M17"/>
    <property type="match status" value="1"/>
</dbReference>
<dbReference type="GO" id="GO:0005737">
    <property type="term" value="C:cytoplasm"/>
    <property type="evidence" value="ECO:0007669"/>
    <property type="project" value="UniProtKB-SubCell"/>
</dbReference>
<evidence type="ECO:0000256" key="1">
    <source>
        <dbReference type="ARBA" id="ARBA00000135"/>
    </source>
</evidence>
<dbReference type="EMBL" id="NOJY02000005">
    <property type="protein sequence ID" value="RDY28821.1"/>
    <property type="molecule type" value="Genomic_DNA"/>
</dbReference>
<comment type="catalytic activity">
    <reaction evidence="1 8">
        <text>Release of an N-terminal amino acid, Xaa-|-Yaa-, in which Xaa is preferably Leu, but may be other amino acids including Pro although not Arg or Lys, and Yaa may be Pro. Amino acid amides and methyl esters are also readily hydrolyzed, but rates on arylamides are exceedingly low.</text>
        <dbReference type="EC" id="3.4.11.1"/>
    </reaction>
</comment>
<evidence type="ECO:0000256" key="4">
    <source>
        <dbReference type="ARBA" id="ARBA00022438"/>
    </source>
</evidence>
<protein>
    <recommendedName>
        <fullName evidence="8">Probable cytosol aminopeptidase</fullName>
        <ecNumber evidence="8">3.4.11.1</ecNumber>
    </recommendedName>
    <alternativeName>
        <fullName evidence="8">Leucine aminopeptidase</fullName>
        <shortName evidence="8">LAP</shortName>
        <ecNumber evidence="8">3.4.11.10</ecNumber>
    </alternativeName>
    <alternativeName>
        <fullName evidence="8">Leucyl aminopeptidase</fullName>
    </alternativeName>
</protein>
<dbReference type="SUPFAM" id="SSF52949">
    <property type="entry name" value="Macro domain-like"/>
    <property type="match status" value="1"/>
</dbReference>
<dbReference type="Gene3D" id="3.40.220.10">
    <property type="entry name" value="Leucine Aminopeptidase, subunit E, domain 1"/>
    <property type="match status" value="1"/>
</dbReference>
<dbReference type="Proteomes" id="UP000215694">
    <property type="component" value="Unassembled WGS sequence"/>
</dbReference>
<dbReference type="InterPro" id="IPR011356">
    <property type="entry name" value="Leucine_aapep/pepB"/>
</dbReference>
<dbReference type="RefSeq" id="WP_094366638.1">
    <property type="nucleotide sequence ID" value="NZ_NOJY02000005.1"/>
</dbReference>
<evidence type="ECO:0000313" key="10">
    <source>
        <dbReference type="EMBL" id="RDY28821.1"/>
    </source>
</evidence>
<comment type="caution">
    <text evidence="10">The sequence shown here is derived from an EMBL/GenBank/DDBJ whole genome shotgun (WGS) entry which is preliminary data.</text>
</comment>
<feature type="binding site" evidence="8">
    <location>
        <position position="334"/>
    </location>
    <ligand>
        <name>Mn(2+)</name>
        <dbReference type="ChEBI" id="CHEBI:29035"/>
        <label>2</label>
    </ligand>
</feature>
<dbReference type="PANTHER" id="PTHR11963:SF23">
    <property type="entry name" value="CYTOSOL AMINOPEPTIDASE"/>
    <property type="match status" value="1"/>
</dbReference>
<keyword evidence="8" id="KW-0479">Metal-binding</keyword>
<feature type="binding site" evidence="8">
    <location>
        <position position="255"/>
    </location>
    <ligand>
        <name>Mn(2+)</name>
        <dbReference type="ChEBI" id="CHEBI:29035"/>
        <label>2</label>
    </ligand>
</feature>
<reference evidence="10 11" key="1">
    <citation type="journal article" date="2017" name="Genome Announc.">
        <title>Draft Genome Sequence of Romboutsia weinsteinii sp. nov. Strain CCRI-19649(T) Isolated from Surface Water.</title>
        <authorList>
            <person name="Maheux A.F."/>
            <person name="Boudreau D.K."/>
            <person name="Berube E."/>
            <person name="Boissinot M."/>
            <person name="Cantin P."/>
            <person name="Raymond F."/>
            <person name="Corbeil J."/>
            <person name="Omar R.F."/>
            <person name="Bergeron M.G."/>
        </authorList>
    </citation>
    <scope>NUCLEOTIDE SEQUENCE [LARGE SCALE GENOMIC DNA]</scope>
    <source>
        <strain evidence="10 11">CCRI-19649</strain>
    </source>
</reference>
<evidence type="ECO:0000256" key="5">
    <source>
        <dbReference type="ARBA" id="ARBA00022670"/>
    </source>
</evidence>
<dbReference type="NCBIfam" id="NF002083">
    <property type="entry name" value="PRK00913.3-5"/>
    <property type="match status" value="1"/>
</dbReference>
<comment type="subcellular location">
    <subcellularLocation>
        <location evidence="8">Cytoplasm</location>
    </subcellularLocation>
</comment>
<dbReference type="GO" id="GO:0006508">
    <property type="term" value="P:proteolysis"/>
    <property type="evidence" value="ECO:0007669"/>
    <property type="project" value="UniProtKB-KW"/>
</dbReference>
<feature type="active site" evidence="8">
    <location>
        <position position="336"/>
    </location>
</feature>
<dbReference type="Pfam" id="PF00883">
    <property type="entry name" value="Peptidase_M17"/>
    <property type="match status" value="1"/>
</dbReference>
<dbReference type="OrthoDB" id="9809354at2"/>
<feature type="binding site" evidence="8">
    <location>
        <position position="255"/>
    </location>
    <ligand>
        <name>Mn(2+)</name>
        <dbReference type="ChEBI" id="CHEBI:29035"/>
        <label>1</label>
    </ligand>
</feature>
<comment type="similarity">
    <text evidence="3 8">Belongs to the peptidase M17 family.</text>
</comment>
<evidence type="ECO:0000256" key="3">
    <source>
        <dbReference type="ARBA" id="ARBA00009528"/>
    </source>
</evidence>
<keyword evidence="11" id="KW-1185">Reference proteome</keyword>
<dbReference type="InterPro" id="IPR008283">
    <property type="entry name" value="Peptidase_M17_N"/>
</dbReference>
<keyword evidence="5 8" id="KW-0645">Protease</keyword>
<keyword evidence="8" id="KW-0464">Manganese</keyword>
<dbReference type="AlphaFoldDB" id="A0A371J7Q9"/>
<dbReference type="NCBIfam" id="NF002073">
    <property type="entry name" value="PRK00913.1-2"/>
    <property type="match status" value="1"/>
</dbReference>
<dbReference type="EC" id="3.4.11.1" evidence="8"/>
<feature type="domain" description="Cytosol aminopeptidase" evidence="9">
    <location>
        <begin position="330"/>
        <end position="337"/>
    </location>
</feature>
<evidence type="ECO:0000313" key="11">
    <source>
        <dbReference type="Proteomes" id="UP000215694"/>
    </source>
</evidence>
<keyword evidence="4 8" id="KW-0031">Aminopeptidase</keyword>
<evidence type="ECO:0000259" key="9">
    <source>
        <dbReference type="PROSITE" id="PS00631"/>
    </source>
</evidence>
<evidence type="ECO:0000256" key="8">
    <source>
        <dbReference type="HAMAP-Rule" id="MF_00181"/>
    </source>
</evidence>
<feature type="binding site" evidence="8">
    <location>
        <position position="332"/>
    </location>
    <ligand>
        <name>Mn(2+)</name>
        <dbReference type="ChEBI" id="CHEBI:29035"/>
        <label>1</label>
    </ligand>
</feature>
<name>A0A371J7Q9_9FIRM</name>
<dbReference type="GO" id="GO:0030145">
    <property type="term" value="F:manganese ion binding"/>
    <property type="evidence" value="ECO:0007669"/>
    <property type="project" value="UniProtKB-UniRule"/>
</dbReference>
<comment type="function">
    <text evidence="7 8">Presumably involved in the processing and regular turnover of intracellular proteins. Catalyzes the removal of unsubstituted N-terminal amino acids from various peptides.</text>
</comment>
<feature type="binding site" evidence="8">
    <location>
        <position position="273"/>
    </location>
    <ligand>
        <name>Mn(2+)</name>
        <dbReference type="ChEBI" id="CHEBI:29035"/>
        <label>2</label>
    </ligand>
</feature>
<proteinExistence type="inferred from homology"/>
<dbReference type="InterPro" id="IPR043472">
    <property type="entry name" value="Macro_dom-like"/>
</dbReference>
<feature type="binding site" evidence="8">
    <location>
        <position position="334"/>
    </location>
    <ligand>
        <name>Mn(2+)</name>
        <dbReference type="ChEBI" id="CHEBI:29035"/>
        <label>1</label>
    </ligand>
</feature>
<gene>
    <name evidence="8" type="primary">pepA</name>
    <name evidence="10" type="ORF">CHL78_004620</name>
</gene>
<dbReference type="Pfam" id="PF02789">
    <property type="entry name" value="Peptidase_M17_N"/>
    <property type="match status" value="1"/>
</dbReference>
<dbReference type="PROSITE" id="PS00631">
    <property type="entry name" value="CYTOSOL_AP"/>
    <property type="match status" value="1"/>
</dbReference>
<feature type="binding site" evidence="8">
    <location>
        <position position="250"/>
    </location>
    <ligand>
        <name>Mn(2+)</name>
        <dbReference type="ChEBI" id="CHEBI:29035"/>
        <label>2</label>
    </ligand>
</feature>
<dbReference type="GO" id="GO:0070006">
    <property type="term" value="F:metalloaminopeptidase activity"/>
    <property type="evidence" value="ECO:0007669"/>
    <property type="project" value="InterPro"/>
</dbReference>
<dbReference type="InterPro" id="IPR000819">
    <property type="entry name" value="Peptidase_M17_C"/>
</dbReference>
<dbReference type="HAMAP" id="MF_00181">
    <property type="entry name" value="Cytosol_peptidase_M17"/>
    <property type="match status" value="1"/>
</dbReference>
<feature type="active site" evidence="8">
    <location>
        <position position="262"/>
    </location>
</feature>
<evidence type="ECO:0000256" key="2">
    <source>
        <dbReference type="ARBA" id="ARBA00000967"/>
    </source>
</evidence>
<organism evidence="10 11">
    <name type="scientific">Romboutsia weinsteinii</name>
    <dbReference type="NCBI Taxonomy" id="2020949"/>
    <lineage>
        <taxon>Bacteria</taxon>
        <taxon>Bacillati</taxon>
        <taxon>Bacillota</taxon>
        <taxon>Clostridia</taxon>
        <taxon>Peptostreptococcales</taxon>
        <taxon>Peptostreptococcaceae</taxon>
        <taxon>Romboutsia</taxon>
    </lineage>
</organism>
<dbReference type="PRINTS" id="PR00481">
    <property type="entry name" value="LAMNOPPTDASE"/>
</dbReference>
<accession>A0A371J7Q9</accession>
<comment type="cofactor">
    <cofactor evidence="8">
        <name>Mn(2+)</name>
        <dbReference type="ChEBI" id="CHEBI:29035"/>
    </cofactor>
    <text evidence="8">Binds 2 manganese ions per subunit.</text>
</comment>
<dbReference type="EC" id="3.4.11.10" evidence="8"/>
<dbReference type="Gene3D" id="3.40.630.10">
    <property type="entry name" value="Zn peptidases"/>
    <property type="match status" value="1"/>
</dbReference>
<sequence length="480" mass="51907">MNIKIGKSYLEVLENTVVVAAFKEEIIKSKLEEINIISKEFDAKYNNIEVVKAFIDGKIVTICLVGLGEKEKLNEEKLRVLGGSLVKKLKNIIKSSTCTSDSVDVLNVSLSADYIGVLVEGMLLGNYEFNKYKTKTSEENTIETLTIYTDEEVENEIEKAEILATSTIIARDLVNEPSNVIYPETLANEAVKLGNEYGFEVEVYEQDKIEELGMEAFLAVGRGSSNKPRFIVMRYIQDADNEDILGLVGKGITYDTGGYSIKPTGSMVDMKTDMGGAASVIGAMCAIAKSKLNKNVIAVVAACENSISGNAYKPGDIISSMAKKTIEVLNTDAEGRLTLADAVYYIVNNENVSKVVDVATLTGAAVVALGSVATAVVTNNDEFYEDVKEAADLSGEKIWRMPVFDEYKKLIKGSEADLKNSAGREGGCITAGLFVGEFVGNTPWVHMDIAGTSASNKAQGYKSKGGTGEGVRTLYYLATK</sequence>
<evidence type="ECO:0000256" key="6">
    <source>
        <dbReference type="ARBA" id="ARBA00022801"/>
    </source>
</evidence>
<evidence type="ECO:0000256" key="7">
    <source>
        <dbReference type="ARBA" id="ARBA00049972"/>
    </source>
</evidence>
<keyword evidence="8" id="KW-0963">Cytoplasm</keyword>
<dbReference type="PANTHER" id="PTHR11963">
    <property type="entry name" value="LEUCINE AMINOPEPTIDASE-RELATED"/>
    <property type="match status" value="1"/>
</dbReference>